<keyword evidence="1" id="KW-0812">Transmembrane</keyword>
<organism evidence="2 3">
    <name type="scientific">Rhynchophorus ferrugineus</name>
    <name type="common">Red palm weevil</name>
    <name type="synonym">Curculio ferrugineus</name>
    <dbReference type="NCBI Taxonomy" id="354439"/>
    <lineage>
        <taxon>Eukaryota</taxon>
        <taxon>Metazoa</taxon>
        <taxon>Ecdysozoa</taxon>
        <taxon>Arthropoda</taxon>
        <taxon>Hexapoda</taxon>
        <taxon>Insecta</taxon>
        <taxon>Pterygota</taxon>
        <taxon>Neoptera</taxon>
        <taxon>Endopterygota</taxon>
        <taxon>Coleoptera</taxon>
        <taxon>Polyphaga</taxon>
        <taxon>Cucujiformia</taxon>
        <taxon>Curculionidae</taxon>
        <taxon>Dryophthorinae</taxon>
        <taxon>Rhynchophorus</taxon>
    </lineage>
</organism>
<gene>
    <name evidence="2" type="ORF">GWI33_007546</name>
</gene>
<feature type="transmembrane region" description="Helical" evidence="1">
    <location>
        <begin position="143"/>
        <end position="165"/>
    </location>
</feature>
<protein>
    <recommendedName>
        <fullName evidence="4">G-protein coupled receptors family 1 profile domain-containing protein</fullName>
    </recommendedName>
</protein>
<evidence type="ECO:0008006" key="4">
    <source>
        <dbReference type="Google" id="ProtNLM"/>
    </source>
</evidence>
<feature type="transmembrane region" description="Helical" evidence="1">
    <location>
        <begin position="171"/>
        <end position="193"/>
    </location>
</feature>
<keyword evidence="3" id="KW-1185">Reference proteome</keyword>
<feature type="transmembrane region" description="Helical" evidence="1">
    <location>
        <begin position="205"/>
        <end position="225"/>
    </location>
</feature>
<reference evidence="2" key="1">
    <citation type="submission" date="2020-08" db="EMBL/GenBank/DDBJ databases">
        <title>Genome sequencing and assembly of the red palm weevil Rhynchophorus ferrugineus.</title>
        <authorList>
            <person name="Dias G.B."/>
            <person name="Bergman C.M."/>
            <person name="Manee M."/>
        </authorList>
    </citation>
    <scope>NUCLEOTIDE SEQUENCE</scope>
    <source>
        <strain evidence="2">AA-2017</strain>
        <tissue evidence="2">Whole larva</tissue>
    </source>
</reference>
<feature type="transmembrane region" description="Helical" evidence="1">
    <location>
        <begin position="67"/>
        <end position="87"/>
    </location>
</feature>
<evidence type="ECO:0000313" key="3">
    <source>
        <dbReference type="Proteomes" id="UP000625711"/>
    </source>
</evidence>
<dbReference type="EMBL" id="JAACXV010000374">
    <property type="protein sequence ID" value="KAF7279132.1"/>
    <property type="molecule type" value="Genomic_DNA"/>
</dbReference>
<evidence type="ECO:0000313" key="2">
    <source>
        <dbReference type="EMBL" id="KAF7279132.1"/>
    </source>
</evidence>
<accession>A0A834ISW0</accession>
<feature type="transmembrane region" description="Helical" evidence="1">
    <location>
        <begin position="237"/>
        <end position="265"/>
    </location>
</feature>
<keyword evidence="1" id="KW-1133">Transmembrane helix</keyword>
<feature type="transmembrane region" description="Helical" evidence="1">
    <location>
        <begin position="20"/>
        <end position="47"/>
    </location>
</feature>
<dbReference type="OrthoDB" id="6784480at2759"/>
<feature type="transmembrane region" description="Helical" evidence="1">
    <location>
        <begin position="107"/>
        <end position="123"/>
    </location>
</feature>
<comment type="caution">
    <text evidence="2">The sequence shown here is derived from an EMBL/GenBank/DDBJ whole genome shotgun (WGS) entry which is preliminary data.</text>
</comment>
<dbReference type="AlphaFoldDB" id="A0A834ISW0"/>
<dbReference type="Gene3D" id="1.20.1070.10">
    <property type="entry name" value="Rhodopsin 7-helix transmembrane proteins"/>
    <property type="match status" value="1"/>
</dbReference>
<proteinExistence type="predicted"/>
<evidence type="ECO:0000256" key="1">
    <source>
        <dbReference type="SAM" id="Phobius"/>
    </source>
</evidence>
<dbReference type="Proteomes" id="UP000625711">
    <property type="component" value="Unassembled WGS sequence"/>
</dbReference>
<name>A0A834ISW0_RHYFE</name>
<dbReference type="SUPFAM" id="SSF81321">
    <property type="entry name" value="Family A G protein-coupled receptor-like"/>
    <property type="match status" value="1"/>
</dbReference>
<sequence>MDLSTVSPYNVSEERQYEFYSSFAFGCFLLLSILSLVMFIADIYLIVIINKFKSLQTYQNLLILKTVWFHLGYIMFGEILLLVVAVLSNRVNSEGNCFLRNLDSLCLSMVYFLMTFLAADWFIAQYHPNFHQKHLVLFTKRGLYVCFVMALPEAVVTSAYCFISARSIDLVTFIFKIVSFILCFSVVTVMFILKRRRPLPVDARKYEYCFTISFVFLLMSLPITIFSDYYHSVEDRFYQTILMIMSNISYALYVLAPIVMVFLLAKSNKHFKVAYMRCCKRKSAVAYEDNINDVETLDQDPDVAVSFRRNSNSVQLNY</sequence>
<keyword evidence="1" id="KW-0472">Membrane</keyword>